<comment type="caution">
    <text evidence="2">The sequence shown here is derived from an EMBL/GenBank/DDBJ whole genome shotgun (WGS) entry which is preliminary data.</text>
</comment>
<dbReference type="Proteomes" id="UP000597762">
    <property type="component" value="Unassembled WGS sequence"/>
</dbReference>
<feature type="transmembrane region" description="Helical" evidence="1">
    <location>
        <begin position="68"/>
        <end position="88"/>
    </location>
</feature>
<keyword evidence="2" id="KW-0012">Acyltransferase</keyword>
<reference evidence="2" key="1">
    <citation type="submission" date="2021-01" db="EMBL/GenBank/DDBJ databases">
        <authorList>
            <person name="Li R."/>
            <person name="Bekaert M."/>
        </authorList>
    </citation>
    <scope>NUCLEOTIDE SEQUENCE</scope>
    <source>
        <strain evidence="2">Farmed</strain>
    </source>
</reference>
<feature type="transmembrane region" description="Helical" evidence="1">
    <location>
        <begin position="217"/>
        <end position="242"/>
    </location>
</feature>
<evidence type="ECO:0000313" key="2">
    <source>
        <dbReference type="EMBL" id="CAE1243613.1"/>
    </source>
</evidence>
<gene>
    <name evidence="2" type="ORF">SPHA_23906</name>
</gene>
<accession>A0A812BRF9</accession>
<dbReference type="AlphaFoldDB" id="A0A812BRF9"/>
<organism evidence="2 3">
    <name type="scientific">Acanthosepion pharaonis</name>
    <name type="common">Pharaoh cuttlefish</name>
    <name type="synonym">Sepia pharaonis</name>
    <dbReference type="NCBI Taxonomy" id="158019"/>
    <lineage>
        <taxon>Eukaryota</taxon>
        <taxon>Metazoa</taxon>
        <taxon>Spiralia</taxon>
        <taxon>Lophotrochozoa</taxon>
        <taxon>Mollusca</taxon>
        <taxon>Cephalopoda</taxon>
        <taxon>Coleoidea</taxon>
        <taxon>Decapodiformes</taxon>
        <taxon>Sepiida</taxon>
        <taxon>Sepiina</taxon>
        <taxon>Sepiidae</taxon>
        <taxon>Acanthosepion</taxon>
    </lineage>
</organism>
<proteinExistence type="predicted"/>
<keyword evidence="2" id="KW-0808">Transferase</keyword>
<keyword evidence="1" id="KW-0812">Transmembrane</keyword>
<keyword evidence="3" id="KW-1185">Reference proteome</keyword>
<keyword evidence="1" id="KW-0472">Membrane</keyword>
<protein>
    <submittedName>
        <fullName evidence="2">SOAT</fullName>
        <ecNumber evidence="2">2.3.1.26</ecNumber>
    </submittedName>
</protein>
<keyword evidence="1" id="KW-1133">Transmembrane helix</keyword>
<dbReference type="GO" id="GO:0004772">
    <property type="term" value="F:sterol O-acyltransferase activity"/>
    <property type="evidence" value="ECO:0007669"/>
    <property type="project" value="UniProtKB-EC"/>
</dbReference>
<feature type="transmembrane region" description="Helical" evidence="1">
    <location>
        <begin position="248"/>
        <end position="272"/>
    </location>
</feature>
<dbReference type="EMBL" id="CAHIKZ030000887">
    <property type="protein sequence ID" value="CAE1243613.1"/>
    <property type="molecule type" value="Genomic_DNA"/>
</dbReference>
<evidence type="ECO:0000313" key="3">
    <source>
        <dbReference type="Proteomes" id="UP000597762"/>
    </source>
</evidence>
<sequence>MFRNYFHYSAFLITSVYAHRKPKIELNQTFFPWKIFIYQPYTLFTLSFRSNEQQFEFRLLLFIRRYTFSFRLLLSVTHLLLFLFFFSLSRVLCDFTHHTLLKLSLGKEKKKNDSFHSLLRRLLLPFLSLIGRLLLEMASFPSRTNACAHVQPGNGRVCADHFLFSFSYFVSYFCNNYPLFFFFFYTFVIPYCFLSFIFSTVIFSLFLFLFLSYNQKLILFSFIIYFSFSVTYPVLFCFFPSYLFVFSFIYPGSHFILCFLSFHFLFISLSLFL</sequence>
<dbReference type="EC" id="2.3.1.26" evidence="2"/>
<name>A0A812BRF9_ACAPH</name>
<evidence type="ECO:0000256" key="1">
    <source>
        <dbReference type="SAM" id="Phobius"/>
    </source>
</evidence>
<feature type="transmembrane region" description="Helical" evidence="1">
    <location>
        <begin position="179"/>
        <end position="210"/>
    </location>
</feature>